<name>A0A1Q9C994_SYMMI</name>
<evidence type="ECO:0000259" key="4">
    <source>
        <dbReference type="PROSITE" id="PS50222"/>
    </source>
</evidence>
<dbReference type="SUPFAM" id="SSF56796">
    <property type="entry name" value="Dehydroquinate synthase-like"/>
    <property type="match status" value="2"/>
</dbReference>
<gene>
    <name evidence="5" type="primary">dhaT</name>
    <name evidence="5" type="ORF">AK812_SmicGene40255</name>
</gene>
<dbReference type="PROSITE" id="PS50222">
    <property type="entry name" value="EF_HAND_2"/>
    <property type="match status" value="1"/>
</dbReference>
<reference evidence="5 6" key="1">
    <citation type="submission" date="2016-02" db="EMBL/GenBank/DDBJ databases">
        <title>Genome analysis of coral dinoflagellate symbionts highlights evolutionary adaptations to a symbiotic lifestyle.</title>
        <authorList>
            <person name="Aranda M."/>
            <person name="Li Y."/>
            <person name="Liew Y.J."/>
            <person name="Baumgarten S."/>
            <person name="Simakov O."/>
            <person name="Wilson M."/>
            <person name="Piel J."/>
            <person name="Ashoor H."/>
            <person name="Bougouffa S."/>
            <person name="Bajic V.B."/>
            <person name="Ryu T."/>
            <person name="Ravasi T."/>
            <person name="Bayer T."/>
            <person name="Micklem G."/>
            <person name="Kim H."/>
            <person name="Bhak J."/>
            <person name="Lajeunesse T.C."/>
            <person name="Voolstra C.R."/>
        </authorList>
    </citation>
    <scope>NUCLEOTIDE SEQUENCE [LARGE SCALE GENOMIC DNA]</scope>
    <source>
        <strain evidence="5 6">CCMP2467</strain>
    </source>
</reference>
<dbReference type="Proteomes" id="UP000186817">
    <property type="component" value="Unassembled WGS sequence"/>
</dbReference>
<keyword evidence="2" id="KW-0560">Oxidoreductase</keyword>
<organism evidence="5 6">
    <name type="scientific">Symbiodinium microadriaticum</name>
    <name type="common">Dinoflagellate</name>
    <name type="synonym">Zooxanthella microadriatica</name>
    <dbReference type="NCBI Taxonomy" id="2951"/>
    <lineage>
        <taxon>Eukaryota</taxon>
        <taxon>Sar</taxon>
        <taxon>Alveolata</taxon>
        <taxon>Dinophyceae</taxon>
        <taxon>Suessiales</taxon>
        <taxon>Symbiodiniaceae</taxon>
        <taxon>Symbiodinium</taxon>
    </lineage>
</organism>
<feature type="region of interest" description="Disordered" evidence="3">
    <location>
        <begin position="703"/>
        <end position="749"/>
    </location>
</feature>
<sequence>MAAFCGPPATLVAQRTPLLEPAVARFRQPRTSPRAALPSGCAAVAAGLVAACGTPGRQQKGACRTVRAVRHAVMQSASEGVVNTHALPATVSWGRPAKEALPEILTKLKCSRAFLMDASIICGALPPLTTARATFATLSDEKSIKASHPREYAVWKKLDRDFDGYLSHSEIRAMCRKFDATEHAGVLIRILDPDNQGQVDLARFCEQFSAVQMVRNSARLKHWHRTFGLGVAGNVAGFLAEKCRPPYSLFTRRIPTQWMQLKTRQGGNVQVEPEMGLYCDIVYTKDGRSVERLVPRRIAAFNDCDQTFDYSIPAPARLDWIVERINTQTDTDKWEEIFPRLVQSDYPVSMWIALGAGEYTDWGNNNFLQPKDETLVLIYDEPLDSQRKRYPKGPSAGLVESLFQVSRTLRSQCSAVDEIASALGETCGSLTDGAKVVRIALQAEATTSEELGKYCFKGDVSAVKDTKLIPQVSIPTTLSAGEFAPYAGCTDPATKVKETYVWLDALPKAIVLDPWLAQQTPEWLFLSTGLRAVDHCVECLLDIQQLEGLNSMIKLAVARSKNNRLTLQLLTSRVCTSKIVSLYTAGAINYKAIIPAAATLAKSALSYHGAHRELLDDTERWQPCTEAKMLGGDPHVYDPALAHTPEQIWAAKYNKMFMRQVRAHEKNSRCCKCLNQNLCKSATVSFQLQGETKPVAELRARYQRKTTEEEPEQPLAVEEDNDSQLEELDDGDDDEEDEDDLPAGDASPEADNEALMRALHGWDDGDSGDDKCEEGGGTDCCSDVDIDDDQDDVAELDWCSLSGNPYSDGLAAAALALLVRGLRNAKAEPEDVSGRSDCQLGIFQSVQACQSGPKMGASHAIGHILGPVFEVPHGYTSCVALPGVLRWNAEDEASLKRQKLVVEAFERAGAAEGSASAGDCVANLVKELGLPGSLADVGVARDQLEECARRTMHDPLVPTNPRKIDGWEDVQAILELCGPFAESSAESKATA</sequence>
<feature type="compositionally biased region" description="Acidic residues" evidence="3">
    <location>
        <begin position="709"/>
        <end position="749"/>
    </location>
</feature>
<feature type="domain" description="EF-hand" evidence="4">
    <location>
        <begin position="153"/>
        <end position="181"/>
    </location>
</feature>
<dbReference type="EMBL" id="LSRX01001483">
    <property type="protein sequence ID" value="OLP79455.1"/>
    <property type="molecule type" value="Genomic_DNA"/>
</dbReference>
<dbReference type="OrthoDB" id="443158at2759"/>
<dbReference type="Gene3D" id="1.10.238.10">
    <property type="entry name" value="EF-hand"/>
    <property type="match status" value="1"/>
</dbReference>
<comment type="caution">
    <text evidence="5">The sequence shown here is derived from an EMBL/GenBank/DDBJ whole genome shotgun (WGS) entry which is preliminary data.</text>
</comment>
<evidence type="ECO:0000256" key="1">
    <source>
        <dbReference type="ARBA" id="ARBA00007358"/>
    </source>
</evidence>
<dbReference type="Pfam" id="PF00465">
    <property type="entry name" value="Fe-ADH"/>
    <property type="match status" value="1"/>
</dbReference>
<dbReference type="InterPro" id="IPR039697">
    <property type="entry name" value="Alcohol_dehydrogenase_Fe"/>
</dbReference>
<dbReference type="InterPro" id="IPR011992">
    <property type="entry name" value="EF-hand-dom_pair"/>
</dbReference>
<dbReference type="Pfam" id="PF18985">
    <property type="entry name" value="DUF5718"/>
    <property type="match status" value="2"/>
</dbReference>
<proteinExistence type="inferred from homology"/>
<evidence type="ECO:0000313" key="6">
    <source>
        <dbReference type="Proteomes" id="UP000186817"/>
    </source>
</evidence>
<dbReference type="Pfam" id="PF25137">
    <property type="entry name" value="ADH_Fe_C"/>
    <property type="match status" value="1"/>
</dbReference>
<evidence type="ECO:0000313" key="5">
    <source>
        <dbReference type="EMBL" id="OLP79455.1"/>
    </source>
</evidence>
<dbReference type="AlphaFoldDB" id="A0A1Q9C994"/>
<keyword evidence="6" id="KW-1185">Reference proteome</keyword>
<dbReference type="GO" id="GO:0004022">
    <property type="term" value="F:alcohol dehydrogenase (NAD+) activity"/>
    <property type="evidence" value="ECO:0007669"/>
    <property type="project" value="TreeGrafter"/>
</dbReference>
<dbReference type="InterPro" id="IPR001670">
    <property type="entry name" value="ADH_Fe/GldA"/>
</dbReference>
<evidence type="ECO:0000256" key="3">
    <source>
        <dbReference type="SAM" id="MobiDB-lite"/>
    </source>
</evidence>
<dbReference type="InterPro" id="IPR002048">
    <property type="entry name" value="EF_hand_dom"/>
</dbReference>
<dbReference type="PANTHER" id="PTHR11496">
    <property type="entry name" value="ALCOHOL DEHYDROGENASE"/>
    <property type="match status" value="1"/>
</dbReference>
<dbReference type="InterPro" id="IPR056798">
    <property type="entry name" value="ADH_Fe_C"/>
</dbReference>
<dbReference type="PANTHER" id="PTHR11496:SF102">
    <property type="entry name" value="ALCOHOL DEHYDROGENASE 4"/>
    <property type="match status" value="1"/>
</dbReference>
<accession>A0A1Q9C994</accession>
<dbReference type="SUPFAM" id="SSF47473">
    <property type="entry name" value="EF-hand"/>
    <property type="match status" value="1"/>
</dbReference>
<comment type="similarity">
    <text evidence="1">Belongs to the iron-containing alcohol dehydrogenase family.</text>
</comment>
<protein>
    <submittedName>
        <fullName evidence="5">1,3-propanediol dehydrogenase</fullName>
    </submittedName>
</protein>
<dbReference type="Gene3D" id="1.20.1090.10">
    <property type="entry name" value="Dehydroquinate synthase-like - alpha domain"/>
    <property type="match status" value="1"/>
</dbReference>
<dbReference type="InterPro" id="IPR043776">
    <property type="entry name" value="DUF5718"/>
</dbReference>
<dbReference type="GO" id="GO:0005509">
    <property type="term" value="F:calcium ion binding"/>
    <property type="evidence" value="ECO:0007669"/>
    <property type="project" value="InterPro"/>
</dbReference>
<evidence type="ECO:0000256" key="2">
    <source>
        <dbReference type="ARBA" id="ARBA00023002"/>
    </source>
</evidence>
<dbReference type="Gene3D" id="3.40.50.1970">
    <property type="match status" value="1"/>
</dbReference>